<dbReference type="GO" id="GO:0000981">
    <property type="term" value="F:DNA-binding transcription factor activity, RNA polymerase II-specific"/>
    <property type="evidence" value="ECO:0007669"/>
    <property type="project" value="TreeGrafter"/>
</dbReference>
<evidence type="ECO:0000256" key="8">
    <source>
        <dbReference type="ARBA" id="ARBA00023125"/>
    </source>
</evidence>
<dbReference type="AlphaFoldDB" id="A0A340X331"/>
<dbReference type="PROSITE" id="PS50157">
    <property type="entry name" value="ZINC_FINGER_C2H2_2"/>
    <property type="match status" value="8"/>
</dbReference>
<feature type="domain" description="C2H2-type" evidence="13">
    <location>
        <begin position="492"/>
        <end position="519"/>
    </location>
</feature>
<dbReference type="Proteomes" id="UP000265300">
    <property type="component" value="Unplaced"/>
</dbReference>
<dbReference type="PANTHER" id="PTHR24394:SF48">
    <property type="entry name" value="ZINC FINGER PROTEIN 771"/>
    <property type="match status" value="1"/>
</dbReference>
<evidence type="ECO:0000256" key="5">
    <source>
        <dbReference type="ARBA" id="ARBA00022771"/>
    </source>
</evidence>
<evidence type="ECO:0000259" key="13">
    <source>
        <dbReference type="PROSITE" id="PS50157"/>
    </source>
</evidence>
<dbReference type="GO" id="GO:1990837">
    <property type="term" value="F:sequence-specific double-stranded DNA binding"/>
    <property type="evidence" value="ECO:0007669"/>
    <property type="project" value="UniProtKB-ARBA"/>
</dbReference>
<keyword evidence="7" id="KW-0805">Transcription regulation</keyword>
<evidence type="ECO:0000256" key="6">
    <source>
        <dbReference type="ARBA" id="ARBA00022833"/>
    </source>
</evidence>
<dbReference type="FunFam" id="3.30.160.60:FF:000848">
    <property type="entry name" value="Zinc finger protein 35"/>
    <property type="match status" value="1"/>
</dbReference>
<feature type="domain" description="C2H2-type" evidence="13">
    <location>
        <begin position="464"/>
        <end position="491"/>
    </location>
</feature>
<feature type="region of interest" description="Disordered" evidence="12">
    <location>
        <begin position="1"/>
        <end position="48"/>
    </location>
</feature>
<feature type="domain" description="C2H2-type" evidence="13">
    <location>
        <begin position="436"/>
        <end position="463"/>
    </location>
</feature>
<dbReference type="GeneID" id="103083492"/>
<dbReference type="FunFam" id="3.30.160.60:FF:000128">
    <property type="entry name" value="zinc finger protein 268 isoform X1"/>
    <property type="match status" value="1"/>
</dbReference>
<dbReference type="SUPFAM" id="SSF109640">
    <property type="entry name" value="KRAB domain (Kruppel-associated box)"/>
    <property type="match status" value="1"/>
</dbReference>
<evidence type="ECO:0000256" key="9">
    <source>
        <dbReference type="ARBA" id="ARBA00023163"/>
    </source>
</evidence>
<feature type="domain" description="C2H2-type" evidence="13">
    <location>
        <begin position="296"/>
        <end position="323"/>
    </location>
</feature>
<evidence type="ECO:0000256" key="7">
    <source>
        <dbReference type="ARBA" id="ARBA00023015"/>
    </source>
</evidence>
<dbReference type="SUPFAM" id="SSF57667">
    <property type="entry name" value="beta-beta-alpha zinc fingers"/>
    <property type="match status" value="4"/>
</dbReference>
<proteinExistence type="inferred from homology"/>
<comment type="subcellular location">
    <subcellularLocation>
        <location evidence="1">Nucleus</location>
    </subcellularLocation>
</comment>
<evidence type="ECO:0000256" key="3">
    <source>
        <dbReference type="ARBA" id="ARBA00022723"/>
    </source>
</evidence>
<feature type="domain" description="KRAB" evidence="14">
    <location>
        <begin position="105"/>
        <end position="176"/>
    </location>
</feature>
<dbReference type="PANTHER" id="PTHR24394">
    <property type="entry name" value="ZINC FINGER PROTEIN"/>
    <property type="match status" value="1"/>
</dbReference>
<keyword evidence="8" id="KW-0238">DNA-binding</keyword>
<evidence type="ECO:0000256" key="10">
    <source>
        <dbReference type="ARBA" id="ARBA00023242"/>
    </source>
</evidence>
<feature type="compositionally biased region" description="Basic residues" evidence="12">
    <location>
        <begin position="15"/>
        <end position="33"/>
    </location>
</feature>
<dbReference type="FunFam" id="3.30.160.60:FF:002090">
    <property type="entry name" value="Zinc finger protein 473"/>
    <property type="match status" value="1"/>
</dbReference>
<name>A0A340X331_LIPVE</name>
<dbReference type="CDD" id="cd07765">
    <property type="entry name" value="KRAB_A-box"/>
    <property type="match status" value="1"/>
</dbReference>
<gene>
    <name evidence="16" type="primary">LOC103083492</name>
</gene>
<dbReference type="RefSeq" id="XP_007455958.1">
    <property type="nucleotide sequence ID" value="XM_007455896.1"/>
</dbReference>
<feature type="domain" description="C2H2-type" evidence="13">
    <location>
        <begin position="352"/>
        <end position="379"/>
    </location>
</feature>
<dbReference type="Gene3D" id="3.30.160.60">
    <property type="entry name" value="Classic Zinc Finger"/>
    <property type="match status" value="8"/>
</dbReference>
<dbReference type="OrthoDB" id="9523568at2759"/>
<dbReference type="SMART" id="SM00349">
    <property type="entry name" value="KRAB"/>
    <property type="match status" value="1"/>
</dbReference>
<evidence type="ECO:0000256" key="2">
    <source>
        <dbReference type="ARBA" id="ARBA00006991"/>
    </source>
</evidence>
<keyword evidence="4" id="KW-0677">Repeat</keyword>
<dbReference type="GO" id="GO:0008270">
    <property type="term" value="F:zinc ion binding"/>
    <property type="evidence" value="ECO:0007669"/>
    <property type="project" value="UniProtKB-KW"/>
</dbReference>
<evidence type="ECO:0000256" key="11">
    <source>
        <dbReference type="PROSITE-ProRule" id="PRU00042"/>
    </source>
</evidence>
<dbReference type="InParanoid" id="A0A340X331"/>
<dbReference type="Pfam" id="PF01352">
    <property type="entry name" value="KRAB"/>
    <property type="match status" value="1"/>
</dbReference>
<dbReference type="PROSITE" id="PS00028">
    <property type="entry name" value="ZINC_FINGER_C2H2_1"/>
    <property type="match status" value="7"/>
</dbReference>
<dbReference type="Gene3D" id="6.10.140.140">
    <property type="match status" value="1"/>
</dbReference>
<dbReference type="InterPro" id="IPR013087">
    <property type="entry name" value="Znf_C2H2_type"/>
</dbReference>
<evidence type="ECO:0000256" key="1">
    <source>
        <dbReference type="ARBA" id="ARBA00004123"/>
    </source>
</evidence>
<dbReference type="InterPro" id="IPR001909">
    <property type="entry name" value="KRAB"/>
</dbReference>
<dbReference type="KEGG" id="lve:103083492"/>
<dbReference type="GO" id="GO:0005634">
    <property type="term" value="C:nucleus"/>
    <property type="evidence" value="ECO:0007669"/>
    <property type="project" value="UniProtKB-SubCell"/>
</dbReference>
<feature type="domain" description="C2H2-type" evidence="13">
    <location>
        <begin position="380"/>
        <end position="407"/>
    </location>
</feature>
<sequence>MTVSSPLAEMGVATLRHRAGRGTRTPTHRKALRSGRAGGVPSDSQRGDLGATAEEWESFWKHGDVLVAWDLQISSSTLWDLRVCGGSSSRSNSQLKKNSLLQESLLFEDVAVEFTREEWRLLDPAQKDLYQDVMLENYSNLLSVGYQSPKPIHIFRLKQRDKPWLEKENIHGQNFPEVGEIGDHMQWSLEIQNKRKNMERGREHSSSGNVFHLSRNLVTLRQNHDKFDVLNSNLDLVNQNKSCVAKNPDKFNKYEKSFLRTKHEKRYTGVKCNKYGNTICTNSKLSIRQTEKRKKHECIECGKTFIKKSQLTVHQRTHTGEKPYKCLKCGKAFCRKAELNVHMQVERGIKPHACSECGKTFSRKSQLLVHQKTHTGEKPYTCSECGRGFIQKGNFLIHQRIHTGEKPYECKECGKAFSHKPCLVAHQVFHTGNPPYVCSECGRAYFQKSSLIRHQRGHTEEKRYKCNVCGKGYSTKSILSRHQRVHTGEKPHGCSNCGKAFCHKSSLTKHKKTHMKEKYVDSVKVENDFLGNHSSLCTTEPVQEKNSVETMTVQGPSVAMQTSLNIRGFLAQGNVVLVGQPVARCVPSGNNREFVQERNLMNAVNVVVPSVTNYVLFYVTGNV</sequence>
<evidence type="ECO:0000313" key="15">
    <source>
        <dbReference type="Proteomes" id="UP000265300"/>
    </source>
</evidence>
<reference evidence="16" key="1">
    <citation type="submission" date="2025-08" db="UniProtKB">
        <authorList>
            <consortium name="RefSeq"/>
        </authorList>
    </citation>
    <scope>IDENTIFICATION</scope>
</reference>
<accession>A0A340X331</accession>
<dbReference type="PROSITE" id="PS50805">
    <property type="entry name" value="KRAB"/>
    <property type="match status" value="1"/>
</dbReference>
<evidence type="ECO:0000256" key="4">
    <source>
        <dbReference type="ARBA" id="ARBA00022737"/>
    </source>
</evidence>
<dbReference type="InterPro" id="IPR036236">
    <property type="entry name" value="Znf_C2H2_sf"/>
</dbReference>
<comment type="similarity">
    <text evidence="2">Belongs to the krueppel C2H2-type zinc-finger protein family.</text>
</comment>
<protein>
    <submittedName>
        <fullName evidence="16">Zinc finger protein 350-like</fullName>
    </submittedName>
</protein>
<dbReference type="FunFam" id="3.30.160.60:FF:000495">
    <property type="entry name" value="zinc finger protein 668"/>
    <property type="match status" value="1"/>
</dbReference>
<feature type="domain" description="C2H2-type" evidence="13">
    <location>
        <begin position="324"/>
        <end position="351"/>
    </location>
</feature>
<keyword evidence="5 11" id="KW-0863">Zinc-finger</keyword>
<dbReference type="FunFam" id="3.30.160.60:FF:001506">
    <property type="entry name" value="Zinc finger protein"/>
    <property type="match status" value="1"/>
</dbReference>
<dbReference type="SMART" id="SM00355">
    <property type="entry name" value="ZnF_C2H2"/>
    <property type="match status" value="8"/>
</dbReference>
<dbReference type="FunFam" id="3.30.160.60:FF:000047">
    <property type="entry name" value="zinc finger protein OZF"/>
    <property type="match status" value="1"/>
</dbReference>
<keyword evidence="15" id="KW-1185">Reference proteome</keyword>
<dbReference type="FunFam" id="3.30.160.60:FF:000281">
    <property type="entry name" value="Zinc finger protein 558 isoform X1"/>
    <property type="match status" value="1"/>
</dbReference>
<evidence type="ECO:0000256" key="12">
    <source>
        <dbReference type="SAM" id="MobiDB-lite"/>
    </source>
</evidence>
<keyword evidence="9" id="KW-0804">Transcription</keyword>
<dbReference type="InterPro" id="IPR036051">
    <property type="entry name" value="KRAB_dom_sf"/>
</dbReference>
<keyword evidence="6" id="KW-0862">Zinc</keyword>
<evidence type="ECO:0000313" key="16">
    <source>
        <dbReference type="RefSeq" id="XP_007455958.1"/>
    </source>
</evidence>
<dbReference type="FunFam" id="3.30.160.60:FF:001498">
    <property type="entry name" value="Zinc finger protein 404"/>
    <property type="match status" value="1"/>
</dbReference>
<keyword evidence="10" id="KW-0539">Nucleus</keyword>
<evidence type="ECO:0000259" key="14">
    <source>
        <dbReference type="PROSITE" id="PS50805"/>
    </source>
</evidence>
<dbReference type="Pfam" id="PF00096">
    <property type="entry name" value="zf-C2H2"/>
    <property type="match status" value="8"/>
</dbReference>
<feature type="domain" description="C2H2-type" evidence="13">
    <location>
        <begin position="408"/>
        <end position="435"/>
    </location>
</feature>
<keyword evidence="3" id="KW-0479">Metal-binding</keyword>
<organism evidence="15 16">
    <name type="scientific">Lipotes vexillifer</name>
    <name type="common">Yangtze river dolphin</name>
    <dbReference type="NCBI Taxonomy" id="118797"/>
    <lineage>
        <taxon>Eukaryota</taxon>
        <taxon>Metazoa</taxon>
        <taxon>Chordata</taxon>
        <taxon>Craniata</taxon>
        <taxon>Vertebrata</taxon>
        <taxon>Euteleostomi</taxon>
        <taxon>Mammalia</taxon>
        <taxon>Eutheria</taxon>
        <taxon>Laurasiatheria</taxon>
        <taxon>Artiodactyla</taxon>
        <taxon>Whippomorpha</taxon>
        <taxon>Cetacea</taxon>
        <taxon>Odontoceti</taxon>
        <taxon>Lipotidae</taxon>
        <taxon>Lipotes</taxon>
    </lineage>
</organism>